<comment type="caution">
    <text evidence="2">The sequence shown here is derived from an EMBL/GenBank/DDBJ whole genome shotgun (WGS) entry which is preliminary data.</text>
</comment>
<evidence type="ECO:0000313" key="2">
    <source>
        <dbReference type="EMBL" id="MBA2846173.1"/>
    </source>
</evidence>
<feature type="transmembrane region" description="Helical" evidence="1">
    <location>
        <begin position="12"/>
        <end position="35"/>
    </location>
</feature>
<feature type="transmembrane region" description="Helical" evidence="1">
    <location>
        <begin position="55"/>
        <end position="74"/>
    </location>
</feature>
<gene>
    <name evidence="2" type="ORF">HNP88_000357</name>
</gene>
<accession>A0A7J9NL68</accession>
<dbReference type="RefSeq" id="WP_181491748.1">
    <property type="nucleotide sequence ID" value="NZ_JACDUJ010000001.1"/>
</dbReference>
<organism evidence="2 3">
    <name type="scientific">Methanococcus maripaludis</name>
    <name type="common">Methanococcus deltae</name>
    <dbReference type="NCBI Taxonomy" id="39152"/>
    <lineage>
        <taxon>Archaea</taxon>
        <taxon>Methanobacteriati</taxon>
        <taxon>Methanobacteriota</taxon>
        <taxon>Methanomada group</taxon>
        <taxon>Methanococci</taxon>
        <taxon>Methanococcales</taxon>
        <taxon>Methanococcaceae</taxon>
        <taxon>Methanococcus</taxon>
    </lineage>
</organism>
<evidence type="ECO:0000256" key="1">
    <source>
        <dbReference type="SAM" id="Phobius"/>
    </source>
</evidence>
<dbReference type="Proteomes" id="UP000571854">
    <property type="component" value="Unassembled WGS sequence"/>
</dbReference>
<keyword evidence="1" id="KW-0812">Transmembrane</keyword>
<dbReference type="EMBL" id="JACDUJ010000001">
    <property type="protein sequence ID" value="MBA2846173.1"/>
    <property type="molecule type" value="Genomic_DNA"/>
</dbReference>
<name>A0A7J9NL68_METMI</name>
<sequence length="319" mass="36892">MEKIGDLIKKYYIIIIIGTLVIVLFLVVLLLAITISHFFWSSDVVQIFSKYFDVLFNIFSLIFGLAALVTAIVVREQVTEMKIQRMESYKPKLLLSDTHVPIIKENGKYMYKIKEPLNLYEYIMPQNTNSEVSLSDLTNALISSGQLYIKLFNIGEGFARNVVYEWKSNYSKISEELNSLFETKVTNYENDVFSINAGDTPINIQIRKQNPNRIVQVIPAKYLQPTEKCYIEQNIYDIVNNIINKGLIPPKHILGLKSYLKLSYTDKNGEHNIKEFFEIQIILTYDIMLNFTNTDSSAPGPKEIWIIPNQISEKEYLEN</sequence>
<dbReference type="AlphaFoldDB" id="A0A7J9NL68"/>
<proteinExistence type="predicted"/>
<protein>
    <submittedName>
        <fullName evidence="2">Uncharacterized protein</fullName>
    </submittedName>
</protein>
<reference evidence="2 3" key="1">
    <citation type="submission" date="2020-07" db="EMBL/GenBank/DDBJ databases">
        <title>Genomic Encyclopedia of Type Strains, Phase IV (KMG-V): Genome sequencing to study the core and pangenomes of soil and plant-associated prokaryotes.</title>
        <authorList>
            <person name="Whitman W."/>
        </authorList>
    </citation>
    <scope>NUCLEOTIDE SEQUENCE [LARGE SCALE GENOMIC DNA]</scope>
    <source>
        <strain evidence="2 3">A5</strain>
    </source>
</reference>
<keyword evidence="1" id="KW-0472">Membrane</keyword>
<keyword evidence="1" id="KW-1133">Transmembrane helix</keyword>
<evidence type="ECO:0000313" key="3">
    <source>
        <dbReference type="Proteomes" id="UP000571854"/>
    </source>
</evidence>